<gene>
    <name evidence="3" type="ORF">ACFQ1Z_14045</name>
</gene>
<evidence type="ECO:0000259" key="2">
    <source>
        <dbReference type="PROSITE" id="PS50076"/>
    </source>
</evidence>
<dbReference type="Gene3D" id="1.10.287.110">
    <property type="entry name" value="DnaJ domain"/>
    <property type="match status" value="1"/>
</dbReference>
<name>A0ABW3FA35_9PROT</name>
<evidence type="ECO:0000313" key="3">
    <source>
        <dbReference type="EMBL" id="MFD0914678.1"/>
    </source>
</evidence>
<dbReference type="PRINTS" id="PR00625">
    <property type="entry name" value="JDOMAIN"/>
</dbReference>
<dbReference type="RefSeq" id="WP_379058817.1">
    <property type="nucleotide sequence ID" value="NZ_JBHTKB010000003.1"/>
</dbReference>
<dbReference type="CDD" id="cd06257">
    <property type="entry name" value="DnaJ"/>
    <property type="match status" value="1"/>
</dbReference>
<dbReference type="PROSITE" id="PS50076">
    <property type="entry name" value="DNAJ_2"/>
    <property type="match status" value="1"/>
</dbReference>
<organism evidence="3 4">
    <name type="scientific">Methylophilus luteus</name>
    <dbReference type="NCBI Taxonomy" id="640108"/>
    <lineage>
        <taxon>Bacteria</taxon>
        <taxon>Pseudomonadati</taxon>
        <taxon>Pseudomonadota</taxon>
        <taxon>Betaproteobacteria</taxon>
        <taxon>Nitrosomonadales</taxon>
        <taxon>Methylophilaceae</taxon>
        <taxon>Methylophilus</taxon>
    </lineage>
</organism>
<dbReference type="SMART" id="SM00271">
    <property type="entry name" value="DnaJ"/>
    <property type="match status" value="1"/>
</dbReference>
<dbReference type="InterPro" id="IPR036869">
    <property type="entry name" value="J_dom_sf"/>
</dbReference>
<feature type="region of interest" description="Disordered" evidence="1">
    <location>
        <begin position="34"/>
        <end position="65"/>
    </location>
</feature>
<evidence type="ECO:0000313" key="4">
    <source>
        <dbReference type="Proteomes" id="UP001597128"/>
    </source>
</evidence>
<dbReference type="EMBL" id="JBHTKB010000003">
    <property type="protein sequence ID" value="MFD0914678.1"/>
    <property type="molecule type" value="Genomic_DNA"/>
</dbReference>
<keyword evidence="4" id="KW-1185">Reference proteome</keyword>
<evidence type="ECO:0000256" key="1">
    <source>
        <dbReference type="SAM" id="MobiDB-lite"/>
    </source>
</evidence>
<feature type="domain" description="J" evidence="2">
    <location>
        <begin position="70"/>
        <end position="132"/>
    </location>
</feature>
<comment type="caution">
    <text evidence="3">The sequence shown here is derived from an EMBL/GenBank/DDBJ whole genome shotgun (WGS) entry which is preliminary data.</text>
</comment>
<dbReference type="InterPro" id="IPR001623">
    <property type="entry name" value="DnaJ_domain"/>
</dbReference>
<dbReference type="SUPFAM" id="SSF46565">
    <property type="entry name" value="Chaperone J-domain"/>
    <property type="match status" value="1"/>
</dbReference>
<accession>A0ABW3FA35</accession>
<dbReference type="Pfam" id="PF00226">
    <property type="entry name" value="DnaJ"/>
    <property type="match status" value="1"/>
</dbReference>
<protein>
    <submittedName>
        <fullName evidence="3">DnaJ family molecular chaperone</fullName>
    </submittedName>
</protein>
<sequence length="133" mass="15358">MNTEEIVVIIGGLLLGYKIVNSLMNKNEFHAQKAEKLGTESNSSENDKRHQNHRNSTNQSENKKEFIEDNWFQTLDIPESASLEEISLQYKRKIREYHPDKVASLGKEIRDLAEFKSKEINSAYEYAKSIKAP</sequence>
<reference evidence="4" key="1">
    <citation type="journal article" date="2019" name="Int. J. Syst. Evol. Microbiol.">
        <title>The Global Catalogue of Microorganisms (GCM) 10K type strain sequencing project: providing services to taxonomists for standard genome sequencing and annotation.</title>
        <authorList>
            <consortium name="The Broad Institute Genomics Platform"/>
            <consortium name="The Broad Institute Genome Sequencing Center for Infectious Disease"/>
            <person name="Wu L."/>
            <person name="Ma J."/>
        </authorList>
    </citation>
    <scope>NUCLEOTIDE SEQUENCE [LARGE SCALE GENOMIC DNA]</scope>
    <source>
        <strain evidence="4">CCUG 58412</strain>
    </source>
</reference>
<proteinExistence type="predicted"/>
<dbReference type="Proteomes" id="UP001597128">
    <property type="component" value="Unassembled WGS sequence"/>
</dbReference>